<dbReference type="HOGENOM" id="CLU_682777_0_0_9"/>
<keyword evidence="1" id="KW-0812">Transmembrane</keyword>
<comment type="caution">
    <text evidence="2">The sequence shown here is derived from an EMBL/GenBank/DDBJ whole genome shotgun (WGS) entry which is preliminary data.</text>
</comment>
<evidence type="ECO:0000313" key="3">
    <source>
        <dbReference type="Proteomes" id="UP000003434"/>
    </source>
</evidence>
<accession>E6LNZ7</accession>
<evidence type="ECO:0000313" key="2">
    <source>
        <dbReference type="EMBL" id="EFU76438.1"/>
    </source>
</evidence>
<organism evidence="2 3">
    <name type="scientific">Lachnoanaerobaculum saburreum DSM 3986</name>
    <dbReference type="NCBI Taxonomy" id="887325"/>
    <lineage>
        <taxon>Bacteria</taxon>
        <taxon>Bacillati</taxon>
        <taxon>Bacillota</taxon>
        <taxon>Clostridia</taxon>
        <taxon>Lachnospirales</taxon>
        <taxon>Lachnospiraceae</taxon>
        <taxon>Lachnoanaerobaculum</taxon>
    </lineage>
</organism>
<feature type="transmembrane region" description="Helical" evidence="1">
    <location>
        <begin position="364"/>
        <end position="388"/>
    </location>
</feature>
<keyword evidence="1" id="KW-1133">Transmembrane helix</keyword>
<dbReference type="RefSeq" id="WP_008751447.1">
    <property type="nucleotide sequence ID" value="NZ_GL622296.1"/>
</dbReference>
<proteinExistence type="predicted"/>
<feature type="transmembrane region" description="Helical" evidence="1">
    <location>
        <begin position="230"/>
        <end position="254"/>
    </location>
</feature>
<sequence>MGIKEEYKKIITPLYVKIFSCLIVIMSIAMAFTSLNSITILDKPDSTSYLRGLKARESIELRFESIDGEMTTEKLNQVLSYYKTFSNVDEAENNTNFKYPGIVNLLSKAYIFEGEGGFKSLYDVESADDFYRQRVYAIKNQLITSESRYSQWEIDGIISEAEKTAIPFRYGFSRHWVNFWKSVGIVNIMVIILGLFMASELFSFEKRCNMDLILVTGKIRDISKMAVNKLLALLTMVMQVYLLSVVLMALIIFVGMGIQGWDSSIQIIYFTSIYNLNFLEATIIWFITTILGIIVIIYGAAFLNLLLRNRFSTLVISIITAFLPLVLLRFPLPHGIIKVLKLFPVNMSNVILILNSLEQFRFGFLNLSVTNMFVIVSMIIIILLIKVIPDLFFKFLSRE</sequence>
<dbReference type="EMBL" id="AEPW01000071">
    <property type="protein sequence ID" value="EFU76438.1"/>
    <property type="molecule type" value="Genomic_DNA"/>
</dbReference>
<name>E6LNZ7_9FIRM</name>
<protein>
    <recommendedName>
        <fullName evidence="4">ABC-2 type transporter</fullName>
    </recommendedName>
</protein>
<gene>
    <name evidence="2" type="ORF">HMPREF0381_1682</name>
</gene>
<keyword evidence="1" id="KW-0472">Membrane</keyword>
<evidence type="ECO:0000256" key="1">
    <source>
        <dbReference type="SAM" id="Phobius"/>
    </source>
</evidence>
<feature type="transmembrane region" description="Helical" evidence="1">
    <location>
        <begin position="179"/>
        <end position="198"/>
    </location>
</feature>
<dbReference type="Proteomes" id="UP000003434">
    <property type="component" value="Unassembled WGS sequence"/>
</dbReference>
<dbReference type="AlphaFoldDB" id="E6LNZ7"/>
<feature type="transmembrane region" description="Helical" evidence="1">
    <location>
        <begin position="14"/>
        <end position="35"/>
    </location>
</feature>
<dbReference type="eggNOG" id="COG1277">
    <property type="taxonomic scope" value="Bacteria"/>
</dbReference>
<reference evidence="2 3" key="1">
    <citation type="submission" date="2010-12" db="EMBL/GenBank/DDBJ databases">
        <authorList>
            <person name="Muzny D."/>
            <person name="Qin X."/>
            <person name="Deng J."/>
            <person name="Jiang H."/>
            <person name="Liu Y."/>
            <person name="Qu J."/>
            <person name="Song X.-Z."/>
            <person name="Zhang L."/>
            <person name="Thornton R."/>
            <person name="Coyle M."/>
            <person name="Francisco L."/>
            <person name="Jackson L."/>
            <person name="Javaid M."/>
            <person name="Korchina V."/>
            <person name="Kovar C."/>
            <person name="Mata R."/>
            <person name="Mathew T."/>
            <person name="Ngo R."/>
            <person name="Nguyen L."/>
            <person name="Nguyen N."/>
            <person name="Okwuonu G."/>
            <person name="Ongeri F."/>
            <person name="Pham C."/>
            <person name="Simmons D."/>
            <person name="Wilczek-Boney K."/>
            <person name="Hale W."/>
            <person name="Jakkamsetti A."/>
            <person name="Pham P."/>
            <person name="Ruth R."/>
            <person name="San Lucas F."/>
            <person name="Warren J."/>
            <person name="Zhang J."/>
            <person name="Zhao Z."/>
            <person name="Zhou C."/>
            <person name="Zhu D."/>
            <person name="Lee S."/>
            <person name="Bess C."/>
            <person name="Blankenburg K."/>
            <person name="Forbes L."/>
            <person name="Fu Q."/>
            <person name="Gubbala S."/>
            <person name="Hirani K."/>
            <person name="Jayaseelan J.C."/>
            <person name="Lara F."/>
            <person name="Munidasa M."/>
            <person name="Palculict T."/>
            <person name="Patil S."/>
            <person name="Pu L.-L."/>
            <person name="Saada N."/>
            <person name="Tang L."/>
            <person name="Weissenberger G."/>
            <person name="Zhu Y."/>
            <person name="Hemphill L."/>
            <person name="Shang Y."/>
            <person name="Youmans B."/>
            <person name="Ayvaz T."/>
            <person name="Ross M."/>
            <person name="Santibanez J."/>
            <person name="Aqrawi P."/>
            <person name="Gross S."/>
            <person name="Joshi V."/>
            <person name="Fowler G."/>
            <person name="Nazareth L."/>
            <person name="Reid J."/>
            <person name="Worley K."/>
            <person name="Petrosino J."/>
            <person name="Highlander S."/>
            <person name="Gibbs R."/>
        </authorList>
    </citation>
    <scope>NUCLEOTIDE SEQUENCE [LARGE SCALE GENOMIC DNA]</scope>
    <source>
        <strain evidence="2 3">DSM 3986</strain>
    </source>
</reference>
<feature type="transmembrane region" description="Helical" evidence="1">
    <location>
        <begin position="283"/>
        <end position="307"/>
    </location>
</feature>
<evidence type="ECO:0008006" key="4">
    <source>
        <dbReference type="Google" id="ProtNLM"/>
    </source>
</evidence>
<feature type="transmembrane region" description="Helical" evidence="1">
    <location>
        <begin position="314"/>
        <end position="332"/>
    </location>
</feature>